<keyword evidence="1" id="KW-0812">Transmembrane</keyword>
<comment type="caution">
    <text evidence="2">The sequence shown here is derived from an EMBL/GenBank/DDBJ whole genome shotgun (WGS) entry which is preliminary data.</text>
</comment>
<accession>A0A9W6C2Q2</accession>
<dbReference type="EMBL" id="BRXU01000065">
    <property type="protein sequence ID" value="GLC62452.1"/>
    <property type="molecule type" value="Genomic_DNA"/>
</dbReference>
<reference evidence="2 3" key="1">
    <citation type="journal article" date="2023" name="Commun. Biol.">
        <title>Reorganization of the ancestral sex-determining regions during the evolution of trioecy in Pleodorina starrii.</title>
        <authorList>
            <person name="Takahashi K."/>
            <person name="Suzuki S."/>
            <person name="Kawai-Toyooka H."/>
            <person name="Yamamoto K."/>
            <person name="Hamaji T."/>
            <person name="Ootsuki R."/>
            <person name="Yamaguchi H."/>
            <person name="Kawachi M."/>
            <person name="Higashiyama T."/>
            <person name="Nozaki H."/>
        </authorList>
    </citation>
    <scope>NUCLEOTIDE SEQUENCE [LARGE SCALE GENOMIC DNA]</scope>
    <source>
        <strain evidence="2 3">NIES-4479</strain>
    </source>
</reference>
<sequence>MSRGRRASVHKITIDALEQNRQIASTAAEMSRRMHRDSVTAAQEAAGKNVRVLEDQISAVADLHLESFRGRKEAFQNFRRGLAVIGGLAGSGGAFWASWRCS</sequence>
<evidence type="ECO:0000313" key="2">
    <source>
        <dbReference type="EMBL" id="GLC62452.1"/>
    </source>
</evidence>
<organism evidence="2 3">
    <name type="scientific">Pleodorina starrii</name>
    <dbReference type="NCBI Taxonomy" id="330485"/>
    <lineage>
        <taxon>Eukaryota</taxon>
        <taxon>Viridiplantae</taxon>
        <taxon>Chlorophyta</taxon>
        <taxon>core chlorophytes</taxon>
        <taxon>Chlorophyceae</taxon>
        <taxon>CS clade</taxon>
        <taxon>Chlamydomonadales</taxon>
        <taxon>Volvocaceae</taxon>
        <taxon>Pleodorina</taxon>
    </lineage>
</organism>
<gene>
    <name evidence="2" type="primary">PLESTB003574</name>
    <name evidence="2" type="ORF">PLESTB_001901100</name>
</gene>
<keyword evidence="1" id="KW-1133">Transmembrane helix</keyword>
<keyword evidence="3" id="KW-1185">Reference proteome</keyword>
<keyword evidence="1" id="KW-0472">Membrane</keyword>
<feature type="transmembrane region" description="Helical" evidence="1">
    <location>
        <begin position="81"/>
        <end position="99"/>
    </location>
</feature>
<dbReference type="AlphaFoldDB" id="A0A9W6C2Q2"/>
<protein>
    <submittedName>
        <fullName evidence="2">Uncharacterized protein</fullName>
    </submittedName>
</protein>
<evidence type="ECO:0000256" key="1">
    <source>
        <dbReference type="SAM" id="Phobius"/>
    </source>
</evidence>
<dbReference type="Proteomes" id="UP001165080">
    <property type="component" value="Unassembled WGS sequence"/>
</dbReference>
<proteinExistence type="predicted"/>
<name>A0A9W6C2Q2_9CHLO</name>
<evidence type="ECO:0000313" key="3">
    <source>
        <dbReference type="Proteomes" id="UP001165080"/>
    </source>
</evidence>